<dbReference type="PANTHER" id="PTHR45176:SF1">
    <property type="entry name" value="TRANSDUCIN FAMILY PROTEIN _ WD-40 REPEAT FAMILY PROTEIN-RELATED"/>
    <property type="match status" value="1"/>
</dbReference>
<evidence type="ECO:0000313" key="3">
    <source>
        <dbReference type="EMBL" id="RXH78674.1"/>
    </source>
</evidence>
<feature type="region of interest" description="Disordered" evidence="2">
    <location>
        <begin position="249"/>
        <end position="269"/>
    </location>
</feature>
<dbReference type="InterPro" id="IPR015943">
    <property type="entry name" value="WD40/YVTN_repeat-like_dom_sf"/>
</dbReference>
<dbReference type="PANTHER" id="PTHR45176">
    <property type="entry name" value="TRANSDUCIN FAMILY PROTEIN / WD-40 REPEAT FAMILY PROTEIN-RELATED"/>
    <property type="match status" value="1"/>
</dbReference>
<keyword evidence="4" id="KW-1185">Reference proteome</keyword>
<dbReference type="PROSITE" id="PS50082">
    <property type="entry name" value="WD_REPEATS_2"/>
    <property type="match status" value="2"/>
</dbReference>
<dbReference type="Proteomes" id="UP000290289">
    <property type="component" value="Chromosome 13"/>
</dbReference>
<accession>A0A498I911</accession>
<dbReference type="PROSITE" id="PS50294">
    <property type="entry name" value="WD_REPEATS_REGION"/>
    <property type="match status" value="1"/>
</dbReference>
<comment type="caution">
    <text evidence="3">The sequence shown here is derived from an EMBL/GenBank/DDBJ whole genome shotgun (WGS) entry which is preliminary data.</text>
</comment>
<dbReference type="EMBL" id="RDQH01000339">
    <property type="protein sequence ID" value="RXH78674.1"/>
    <property type="molecule type" value="Genomic_DNA"/>
</dbReference>
<proteinExistence type="predicted"/>
<feature type="compositionally biased region" description="Basic and acidic residues" evidence="2">
    <location>
        <begin position="249"/>
        <end position="267"/>
    </location>
</feature>
<evidence type="ECO:0008006" key="5">
    <source>
        <dbReference type="Google" id="ProtNLM"/>
    </source>
</evidence>
<dbReference type="SUPFAM" id="SSF50978">
    <property type="entry name" value="WD40 repeat-like"/>
    <property type="match status" value="1"/>
</dbReference>
<reference evidence="3 4" key="1">
    <citation type="submission" date="2018-10" db="EMBL/GenBank/DDBJ databases">
        <title>A high-quality apple genome assembly.</title>
        <authorList>
            <person name="Hu J."/>
        </authorList>
    </citation>
    <scope>NUCLEOTIDE SEQUENCE [LARGE SCALE GENOMIC DNA]</scope>
    <source>
        <strain evidence="4">cv. HFTH1</strain>
        <tissue evidence="3">Young leaf</tissue>
    </source>
</reference>
<dbReference type="AlphaFoldDB" id="A0A498I911"/>
<dbReference type="SMART" id="SM00320">
    <property type="entry name" value="WD40"/>
    <property type="match status" value="3"/>
</dbReference>
<dbReference type="STRING" id="3750.A0A498I911"/>
<dbReference type="Pfam" id="PF23869">
    <property type="entry name" value="Beta-prop_WDR75_1st"/>
    <property type="match status" value="2"/>
</dbReference>
<feature type="repeat" description="WD" evidence="1">
    <location>
        <begin position="44"/>
        <end position="88"/>
    </location>
</feature>
<dbReference type="InterPro" id="IPR001680">
    <property type="entry name" value="WD40_rpt"/>
</dbReference>
<keyword evidence="1" id="KW-0853">WD repeat</keyword>
<gene>
    <name evidence="3" type="ORF">DVH24_002192</name>
</gene>
<dbReference type="InterPro" id="IPR036322">
    <property type="entry name" value="WD40_repeat_dom_sf"/>
</dbReference>
<name>A0A498I911_MALDO</name>
<protein>
    <recommendedName>
        <fullName evidence="5">Anaphase-promoting complex subunit 4 WD40 domain-containing protein</fullName>
    </recommendedName>
</protein>
<organism evidence="3 4">
    <name type="scientific">Malus domestica</name>
    <name type="common">Apple</name>
    <name type="synonym">Pyrus malus</name>
    <dbReference type="NCBI Taxonomy" id="3750"/>
    <lineage>
        <taxon>Eukaryota</taxon>
        <taxon>Viridiplantae</taxon>
        <taxon>Streptophyta</taxon>
        <taxon>Embryophyta</taxon>
        <taxon>Tracheophyta</taxon>
        <taxon>Spermatophyta</taxon>
        <taxon>Magnoliopsida</taxon>
        <taxon>eudicotyledons</taxon>
        <taxon>Gunneridae</taxon>
        <taxon>Pentapetalae</taxon>
        <taxon>rosids</taxon>
        <taxon>fabids</taxon>
        <taxon>Rosales</taxon>
        <taxon>Rosaceae</taxon>
        <taxon>Amygdaloideae</taxon>
        <taxon>Maleae</taxon>
        <taxon>Malus</taxon>
    </lineage>
</organism>
<feature type="repeat" description="WD" evidence="1">
    <location>
        <begin position="276"/>
        <end position="317"/>
    </location>
</feature>
<sequence length="385" mass="41968">MVRGGKSYVSAPPAFSADAKRLLVCTGTAVSIFSTSTGLQISSLEGHNGLVTSVIVVPGNKALSFCWTASVDGTIRYWDFAVPELMKAIDIKMPIFSMVIPSIMFQPGKGAREDDSNAAHVFAYLSVENTQVQQNTPKPLRGQIRKCNLTESRLAGGALSETRKPEAITISPSGKFFGIRNKRKLHIWRVPAIDSKLMIAKKITLHHTRNFNVLAFHPTQAIVAAGDTSGRILIWTGFGKRTFSDGDKLMKGRSMNNEEERDGVRGDDDADASSTWHWHAAGISVLSFSSDGAYLYSGGIEGVLVVWQLDTGKKKFLPRIGSPLLYLTDSPDPSLSSISCADNQIHILKMPSMEIVKSISGIKAAPATPRRLWRSLSPTPAKLRR</sequence>
<evidence type="ECO:0000256" key="2">
    <source>
        <dbReference type="SAM" id="MobiDB-lite"/>
    </source>
</evidence>
<dbReference type="Gene3D" id="2.130.10.10">
    <property type="entry name" value="YVTN repeat-like/Quinoprotein amine dehydrogenase"/>
    <property type="match status" value="3"/>
</dbReference>
<evidence type="ECO:0000313" key="4">
    <source>
        <dbReference type="Proteomes" id="UP000290289"/>
    </source>
</evidence>
<evidence type="ECO:0000256" key="1">
    <source>
        <dbReference type="PROSITE-ProRule" id="PRU00221"/>
    </source>
</evidence>